<gene>
    <name evidence="1" type="ORF">NF27_DP02200</name>
</gene>
<dbReference type="EMBL" id="JSWE01000092">
    <property type="protein sequence ID" value="KIE05676.1"/>
    <property type="molecule type" value="Genomic_DNA"/>
</dbReference>
<keyword evidence="2" id="KW-1185">Reference proteome</keyword>
<dbReference type="AlphaFoldDB" id="A0A0C1N030"/>
<proteinExistence type="predicted"/>
<dbReference type="Proteomes" id="UP000031258">
    <property type="component" value="Unassembled WGS sequence"/>
</dbReference>
<reference evidence="1 2" key="1">
    <citation type="submission" date="2014-11" db="EMBL/GenBank/DDBJ databases">
        <title>A Rickettsiales Symbiont of Amoebae With Ancient Features.</title>
        <authorList>
            <person name="Schulz F."/>
            <person name="Martijn J."/>
            <person name="Wascher F."/>
            <person name="Kostanjsek R."/>
            <person name="Ettema T.J."/>
            <person name="Horn M."/>
        </authorList>
    </citation>
    <scope>NUCLEOTIDE SEQUENCE [LARGE SCALE GENOMIC DNA]</scope>
    <source>
        <strain evidence="1 2">UWC36</strain>
    </source>
</reference>
<name>A0A0C1N030_9RICK</name>
<comment type="caution">
    <text evidence="1">The sequence shown here is derived from an EMBL/GenBank/DDBJ whole genome shotgun (WGS) entry which is preliminary data.</text>
</comment>
<evidence type="ECO:0000313" key="2">
    <source>
        <dbReference type="Proteomes" id="UP000031258"/>
    </source>
</evidence>
<sequence>MFIQNSKLSDEFVPARIVDIIAIKGARITNSTNNIAIQVI</sequence>
<accession>A0A0C1N030</accession>
<organism evidence="1 2">
    <name type="scientific">Candidatus Jidaibacter acanthamoebae</name>
    <dbReference type="NCBI Taxonomy" id="86105"/>
    <lineage>
        <taxon>Bacteria</taxon>
        <taxon>Pseudomonadati</taxon>
        <taxon>Pseudomonadota</taxon>
        <taxon>Alphaproteobacteria</taxon>
        <taxon>Rickettsiales</taxon>
        <taxon>Candidatus Midichloriaceae</taxon>
        <taxon>Candidatus Jidaibacter</taxon>
    </lineage>
</organism>
<evidence type="ECO:0000313" key="1">
    <source>
        <dbReference type="EMBL" id="KIE05676.1"/>
    </source>
</evidence>
<protein>
    <submittedName>
        <fullName evidence="1">Uncharacterized protein</fullName>
    </submittedName>
</protein>